<dbReference type="InterPro" id="IPR042617">
    <property type="entry name" value="CTC1-like"/>
</dbReference>
<comment type="similarity">
    <text evidence="3">Belongs to the CTC1 family.</text>
</comment>
<protein>
    <recommendedName>
        <fullName evidence="4">CST complex subunit CTC1</fullName>
    </recommendedName>
</protein>
<accession>A0A2G9H133</accession>
<dbReference type="InterPro" id="IPR028262">
    <property type="entry name" value="CTC1_plant"/>
</dbReference>
<comment type="caution">
    <text evidence="10">The sequence shown here is derived from an EMBL/GenBank/DDBJ whole genome shotgun (WGS) entry which is preliminary data.</text>
</comment>
<evidence type="ECO:0000256" key="5">
    <source>
        <dbReference type="ARBA" id="ARBA00022454"/>
    </source>
</evidence>
<evidence type="ECO:0000256" key="8">
    <source>
        <dbReference type="ARBA" id="ARBA00023242"/>
    </source>
</evidence>
<name>A0A2G9H133_9LAMI</name>
<comment type="subcellular location">
    <subcellularLocation>
        <location evidence="2">Chromosome</location>
        <location evidence="2">Telomere</location>
    </subcellularLocation>
    <subcellularLocation>
        <location evidence="1">Nucleus</location>
    </subcellularLocation>
</comment>
<feature type="compositionally biased region" description="Polar residues" evidence="9">
    <location>
        <begin position="44"/>
        <end position="54"/>
    </location>
</feature>
<reference evidence="11" key="1">
    <citation type="journal article" date="2018" name="Gigascience">
        <title>Genome assembly of the Pink Ipe (Handroanthus impetiginosus, Bignoniaceae), a highly valued, ecologically keystone Neotropical timber forest tree.</title>
        <authorList>
            <person name="Silva-Junior O.B."/>
            <person name="Grattapaglia D."/>
            <person name="Novaes E."/>
            <person name="Collevatti R.G."/>
        </authorList>
    </citation>
    <scope>NUCLEOTIDE SEQUENCE [LARGE SCALE GENOMIC DNA]</scope>
    <source>
        <strain evidence="11">cv. UFG-1</strain>
    </source>
</reference>
<keyword evidence="5" id="KW-0158">Chromosome</keyword>
<dbReference type="GO" id="GO:0045740">
    <property type="term" value="P:positive regulation of DNA replication"/>
    <property type="evidence" value="ECO:0007669"/>
    <property type="project" value="TreeGrafter"/>
</dbReference>
<evidence type="ECO:0000256" key="7">
    <source>
        <dbReference type="ARBA" id="ARBA00023125"/>
    </source>
</evidence>
<dbReference type="GO" id="GO:0010833">
    <property type="term" value="P:telomere maintenance via telomere lengthening"/>
    <property type="evidence" value="ECO:0007669"/>
    <property type="project" value="TreeGrafter"/>
</dbReference>
<keyword evidence="7" id="KW-0238">DNA-binding</keyword>
<evidence type="ECO:0000256" key="1">
    <source>
        <dbReference type="ARBA" id="ARBA00004123"/>
    </source>
</evidence>
<sequence length="1140" mass="125683">MEEQGEILFTLSDLIRRGRPLTATSSLVRSPPASISAPDKDSGQNHLQKTSLHHCQNPNPQTLKPLNHPAVLVGSFSLSSFGNSKSPIRCSCFQFSDDSATICCDILDFDAKMIGRRIRILAWNFIPLKCKDRGAKGGFLEIISWEFCQACSGNVCSLSDFSSLCLSLGVCDVKDSSKGNHLIFGVIESISPVSVVPCASGGSDSKNISGFLVNVLVCECKLCVSKILVSELKIANEKNVEGHCFIKTMIIYFCGLTSSWHPVISRLVGYVVLLVGLKKKLVFIRKEESQLMYVTTENVSLHIAKLFKKRCLLPNAYIRGKGECGCYTGVITGVYMQGMVVELDQDVMLLLTNQHLTVPHSVRVGAIAKDFTLIMEGITPKLVELDTTMYQPLSCRSIFSNALPLRRMKTSIYLDHCPTDEDSRSRSLFFDCKQNSQELDSGIFHLLMLTHKFPVLQKFQGDLTKKSNFFAEAIVLPWDLLVSRKHEDAVMTMVSSGCWRDSLETFTKPEDHHTHKRCKIEQASREASSYGLNNAINGFSGNFSGSCSSYGKSSTENTCVSNHSLELPCLIATKGVNCHCLGKLCCNNEHAEIVSGCKPLKRKVLLEFSLNSFSTYEVLKIGLCYLVKHQDKDILCSIKENYQVSLAKVFVSSGTRLWSLTFSSIDSLSSDDVIANQSSELPYLMGNDVDSGSYLDVNVFVPSSALNLLENVIKLLDGGPNEPRDCFKDEPDIHSRAGPVINASTQPSGISCSDYPLPEGDLITLHGRVVASHDCVDSAFLGQPRSLPGEAYLPSFLHGNGSVCVHVLVENQIVRIFGDPRKQAYPVGFGRDVYATFHRILVLRYVILKFYSFNGISQDVEERYVSCPSGQNKYMVTPVSFITINKTGLTKEYFTNEFTYAFGTVGLPSDSSQSTITTSLIADALQISYLKPMQFRCRVVGVHILVLEKAKTTAVFQPSGHSMLSAIKIPFAGFVMDDGSSSCCCWANSESAAALLGLESKQFLLQDSAETSGRPKDDKGPPYNSTIVRLNQILEKHSRVVVKNYGSIYDSSCQELSFSVDPNRLITSSDEDILTSLITNASSPTWNIVGSIVDPKATNGLEERLDELNIAVPPLMNIWATRVCHTDMLREARDIIQELI</sequence>
<proteinExistence type="inferred from homology"/>
<dbReference type="GO" id="GO:0042162">
    <property type="term" value="F:telomeric DNA binding"/>
    <property type="evidence" value="ECO:0007669"/>
    <property type="project" value="TreeGrafter"/>
</dbReference>
<evidence type="ECO:0000256" key="9">
    <source>
        <dbReference type="SAM" id="MobiDB-lite"/>
    </source>
</evidence>
<organism evidence="10 11">
    <name type="scientific">Handroanthus impetiginosus</name>
    <dbReference type="NCBI Taxonomy" id="429701"/>
    <lineage>
        <taxon>Eukaryota</taxon>
        <taxon>Viridiplantae</taxon>
        <taxon>Streptophyta</taxon>
        <taxon>Embryophyta</taxon>
        <taxon>Tracheophyta</taxon>
        <taxon>Spermatophyta</taxon>
        <taxon>Magnoliopsida</taxon>
        <taxon>eudicotyledons</taxon>
        <taxon>Gunneridae</taxon>
        <taxon>Pentapetalae</taxon>
        <taxon>asterids</taxon>
        <taxon>lamiids</taxon>
        <taxon>Lamiales</taxon>
        <taxon>Bignoniaceae</taxon>
        <taxon>Crescentiina</taxon>
        <taxon>Tabebuia alliance</taxon>
        <taxon>Handroanthus</taxon>
    </lineage>
</organism>
<keyword evidence="8" id="KW-0539">Nucleus</keyword>
<dbReference type="EMBL" id="NKXS01002995">
    <property type="protein sequence ID" value="PIN11237.1"/>
    <property type="molecule type" value="Genomic_DNA"/>
</dbReference>
<keyword evidence="6" id="KW-0779">Telomere</keyword>
<dbReference type="PANTHER" id="PTHR14865">
    <property type="entry name" value="CST COMPLEX SUBUNIT CTC1"/>
    <property type="match status" value="1"/>
</dbReference>
<evidence type="ECO:0000256" key="4">
    <source>
        <dbReference type="ARBA" id="ARBA00016175"/>
    </source>
</evidence>
<evidence type="ECO:0000256" key="6">
    <source>
        <dbReference type="ARBA" id="ARBA00022895"/>
    </source>
</evidence>
<dbReference type="Pfam" id="PF15491">
    <property type="entry name" value="CTC1_2"/>
    <property type="match status" value="1"/>
</dbReference>
<feature type="region of interest" description="Disordered" evidence="9">
    <location>
        <begin position="25"/>
        <end position="54"/>
    </location>
</feature>
<dbReference type="STRING" id="429701.A0A2G9H133"/>
<dbReference type="PANTHER" id="PTHR14865:SF2">
    <property type="entry name" value="CST COMPLEX SUBUNIT CTC1"/>
    <property type="match status" value="1"/>
</dbReference>
<evidence type="ECO:0000256" key="2">
    <source>
        <dbReference type="ARBA" id="ARBA00004574"/>
    </source>
</evidence>
<keyword evidence="11" id="KW-1185">Reference proteome</keyword>
<dbReference type="OrthoDB" id="2314520at2759"/>
<gene>
    <name evidence="10" type="ORF">CDL12_16163</name>
</gene>
<dbReference type="GO" id="GO:0003697">
    <property type="term" value="F:single-stranded DNA binding"/>
    <property type="evidence" value="ECO:0007669"/>
    <property type="project" value="TreeGrafter"/>
</dbReference>
<evidence type="ECO:0000256" key="3">
    <source>
        <dbReference type="ARBA" id="ARBA00006332"/>
    </source>
</evidence>
<dbReference type="Proteomes" id="UP000231279">
    <property type="component" value="Unassembled WGS sequence"/>
</dbReference>
<evidence type="ECO:0000313" key="10">
    <source>
        <dbReference type="EMBL" id="PIN11237.1"/>
    </source>
</evidence>
<dbReference type="AlphaFoldDB" id="A0A2G9H133"/>
<evidence type="ECO:0000313" key="11">
    <source>
        <dbReference type="Proteomes" id="UP000231279"/>
    </source>
</evidence>
<dbReference type="GO" id="GO:1990879">
    <property type="term" value="C:CST complex"/>
    <property type="evidence" value="ECO:0007669"/>
    <property type="project" value="TreeGrafter"/>
</dbReference>